<dbReference type="SUPFAM" id="SSF56112">
    <property type="entry name" value="Protein kinase-like (PK-like)"/>
    <property type="match status" value="1"/>
</dbReference>
<dbReference type="InterPro" id="IPR011009">
    <property type="entry name" value="Kinase-like_dom_sf"/>
</dbReference>
<protein>
    <submittedName>
        <fullName evidence="1">Uncharacterized protein</fullName>
    </submittedName>
</protein>
<dbReference type="AlphaFoldDB" id="A0AAD2JXN1"/>
<evidence type="ECO:0000313" key="1">
    <source>
        <dbReference type="EMBL" id="CAK5265974.1"/>
    </source>
</evidence>
<gene>
    <name evidence="1" type="ORF">MYCIT1_LOCUS7397</name>
</gene>
<dbReference type="Gene3D" id="1.10.510.10">
    <property type="entry name" value="Transferase(Phosphotransferase) domain 1"/>
    <property type="match status" value="1"/>
</dbReference>
<name>A0AAD2JXN1_9AGAR</name>
<evidence type="ECO:0000313" key="2">
    <source>
        <dbReference type="Proteomes" id="UP001295794"/>
    </source>
</evidence>
<keyword evidence="2" id="KW-1185">Reference proteome</keyword>
<accession>A0AAD2JXN1</accession>
<dbReference type="Proteomes" id="UP001295794">
    <property type="component" value="Unassembled WGS sequence"/>
</dbReference>
<sequence>MRAFPEYDVDSLMYPALETPDQPPDDDRYAFMDADHPERAISEHGGDGLSDAKCQGRAAFAQDAVRPDRHVAIKLPVRGLIPILEIIPFRGHWLVVMPRWGEDIMLPFPTVAGPVYDLIEDLLEGLAFLHSHNIVHRDHSSKNLVVNHVPILTYDDIRNVPPTRHALGHAGALRHAIFDFDVALVFPDRASARLPWMEFWRGAAKGTHDVRQGEYEFDPFAADMCILGLYLDDSLRSHIPYMPILAPSIDGLLHWHVPSRLTAAQALALLRSLRAENSSLDRQRLPAERSVPDPTNDLWRGLSTDFLAKWGHLRIPPEPRTRRILRRLCHNRFMAWSVRSMRRVVSFKPLGSRSDTTSPGHTIPL</sequence>
<proteinExistence type="predicted"/>
<organism evidence="1 2">
    <name type="scientific">Mycena citricolor</name>
    <dbReference type="NCBI Taxonomy" id="2018698"/>
    <lineage>
        <taxon>Eukaryota</taxon>
        <taxon>Fungi</taxon>
        <taxon>Dikarya</taxon>
        <taxon>Basidiomycota</taxon>
        <taxon>Agaricomycotina</taxon>
        <taxon>Agaricomycetes</taxon>
        <taxon>Agaricomycetidae</taxon>
        <taxon>Agaricales</taxon>
        <taxon>Marasmiineae</taxon>
        <taxon>Mycenaceae</taxon>
        <taxon>Mycena</taxon>
    </lineage>
</organism>
<dbReference type="EMBL" id="CAVNYO010000105">
    <property type="protein sequence ID" value="CAK5265974.1"/>
    <property type="molecule type" value="Genomic_DNA"/>
</dbReference>
<reference evidence="1" key="1">
    <citation type="submission" date="2023-11" db="EMBL/GenBank/DDBJ databases">
        <authorList>
            <person name="De Vega J J."/>
            <person name="De Vega J J."/>
        </authorList>
    </citation>
    <scope>NUCLEOTIDE SEQUENCE</scope>
</reference>
<comment type="caution">
    <text evidence="1">The sequence shown here is derived from an EMBL/GenBank/DDBJ whole genome shotgun (WGS) entry which is preliminary data.</text>
</comment>